<evidence type="ECO:0000313" key="1">
    <source>
        <dbReference type="EnsemblMetazoa" id="PPA14551.1"/>
    </source>
</evidence>
<accession>A0A2A6CHI8</accession>
<dbReference type="AlphaFoldDB" id="A0A2A6CHI8"/>
<keyword evidence="2" id="KW-1185">Reference proteome</keyword>
<sequence>MCINCPEIDENSADEVKPDSDRNRAVTCASGQFLTIEYESGGTKRVPVTSLTCSSEFAWETTGGTFPGYPSFDELNKAIKWKARCIPPTSGVGPACQALPYDASSAVCGSKYDCYEPVFKNGEVPAKMECDDPGALRRTADIEKIAPTCKNGAWTENGVDFEKTTKVMCINCPDIITNLADEDLPKSEGNSAVTCDKGQLTIEYERDGLRQVPVSSLTCSSEFAWSATGGPFPGFSSFTDLNNEIGWKARCIKPATGDCHSCTKALVSITKNSAGSHDFESDNIDQSGTCAVLSFICKGTSANIEFNKGGGVVMDGEDGAVDGVAKLTLVCNADGTAWKPVVVDMPVTQVECASLGG</sequence>
<gene>
    <name evidence="1" type="primary">WBGene00104105</name>
</gene>
<dbReference type="EnsemblMetazoa" id="PPA14551.1">
    <property type="protein sequence ID" value="PPA14551.1"/>
    <property type="gene ID" value="WBGene00104105"/>
</dbReference>
<dbReference type="PANTHER" id="PTHR21629:SF5">
    <property type="entry name" value="C6 DOMAIN-CONTAINING PROTEIN"/>
    <property type="match status" value="1"/>
</dbReference>
<dbReference type="PANTHER" id="PTHR21629">
    <property type="entry name" value="C6 DOMAIN-CONTAINING PROTEIN"/>
    <property type="match status" value="1"/>
</dbReference>
<reference evidence="2" key="1">
    <citation type="journal article" date="2008" name="Nat. Genet.">
        <title>The Pristionchus pacificus genome provides a unique perspective on nematode lifestyle and parasitism.</title>
        <authorList>
            <person name="Dieterich C."/>
            <person name="Clifton S.W."/>
            <person name="Schuster L.N."/>
            <person name="Chinwalla A."/>
            <person name="Delehaunty K."/>
            <person name="Dinkelacker I."/>
            <person name="Fulton L."/>
            <person name="Fulton R."/>
            <person name="Godfrey J."/>
            <person name="Minx P."/>
            <person name="Mitreva M."/>
            <person name="Roeseler W."/>
            <person name="Tian H."/>
            <person name="Witte H."/>
            <person name="Yang S.P."/>
            <person name="Wilson R.K."/>
            <person name="Sommer R.J."/>
        </authorList>
    </citation>
    <scope>NUCLEOTIDE SEQUENCE [LARGE SCALE GENOMIC DNA]</scope>
    <source>
        <strain evidence="2">PS312</strain>
    </source>
</reference>
<organism evidence="1 2">
    <name type="scientific">Pristionchus pacificus</name>
    <name type="common">Parasitic nematode worm</name>
    <dbReference type="NCBI Taxonomy" id="54126"/>
    <lineage>
        <taxon>Eukaryota</taxon>
        <taxon>Metazoa</taxon>
        <taxon>Ecdysozoa</taxon>
        <taxon>Nematoda</taxon>
        <taxon>Chromadorea</taxon>
        <taxon>Rhabditida</taxon>
        <taxon>Rhabditina</taxon>
        <taxon>Diplogasteromorpha</taxon>
        <taxon>Diplogasteroidea</taxon>
        <taxon>Neodiplogasteridae</taxon>
        <taxon>Pristionchus</taxon>
    </lineage>
</organism>
<dbReference type="Proteomes" id="UP000005239">
    <property type="component" value="Unassembled WGS sequence"/>
</dbReference>
<protein>
    <submittedName>
        <fullName evidence="1">Uncharacterized protein</fullName>
    </submittedName>
</protein>
<proteinExistence type="predicted"/>
<accession>A0A8R1UDH1</accession>
<evidence type="ECO:0000313" key="2">
    <source>
        <dbReference type="Proteomes" id="UP000005239"/>
    </source>
</evidence>
<name>A0A2A6CHI8_PRIPA</name>
<reference evidence="1" key="2">
    <citation type="submission" date="2022-06" db="UniProtKB">
        <authorList>
            <consortium name="EnsemblMetazoa"/>
        </authorList>
    </citation>
    <scope>IDENTIFICATION</scope>
    <source>
        <strain evidence="1">PS312</strain>
    </source>
</reference>